<dbReference type="InterPro" id="IPR003409">
    <property type="entry name" value="MORN"/>
</dbReference>
<dbReference type="PANTHER" id="PTHR23084:SF263">
    <property type="entry name" value="MORN REPEAT-CONTAINING PROTEIN 1"/>
    <property type="match status" value="1"/>
</dbReference>
<dbReference type="Pfam" id="PF02493">
    <property type="entry name" value="MORN"/>
    <property type="match status" value="6"/>
</dbReference>
<keyword evidence="1" id="KW-0677">Repeat</keyword>
<dbReference type="Gene3D" id="2.20.110.10">
    <property type="entry name" value="Histone H3 K4-specific methyltransferase SET7/9 N-terminal domain"/>
    <property type="match status" value="2"/>
</dbReference>
<protein>
    <submittedName>
        <fullName evidence="2">Uncharacterized conserved protein</fullName>
    </submittedName>
</protein>
<gene>
    <name evidence="2" type="ORF">SAMN05443292_1397</name>
</gene>
<name>A0A1I3FI12_9FLAO</name>
<dbReference type="SUPFAM" id="SSF82185">
    <property type="entry name" value="Histone H3 K4-specific methyltransferase SET7/9 N-terminal domain"/>
    <property type="match status" value="3"/>
</dbReference>
<dbReference type="SMART" id="SM00698">
    <property type="entry name" value="MORN"/>
    <property type="match status" value="7"/>
</dbReference>
<evidence type="ECO:0000256" key="1">
    <source>
        <dbReference type="ARBA" id="ARBA00022737"/>
    </source>
</evidence>
<evidence type="ECO:0000313" key="2">
    <source>
        <dbReference type="EMBL" id="SFI10849.1"/>
    </source>
</evidence>
<dbReference type="STRING" id="1125876.SAMN05443292_1397"/>
<sequence>MYNILKKNLTMKCLIGFSLITLLIAKPIFAQENKLTERIAMKGNKECKFFTTSTDPALYSEWDGKCKKGLVEGDGIIKMYTDNKSKLNVIQTTFKDGIMEGRSNRSIFFNSDLVTKSTYTYQNGFLVGLETGDFFNTDENKKGLNEVFSSYSITWESGGKKGFGNLKLNGGSKYEGEFSYGGLQPNGHGKLMYLNGDIYEGEFKLGFSEGKGKYTSKDLIYVGDFLKGSINGVGIGKYFGGWEYNGEWKDNSFNGNGTLTSDIGTLKAQFSNQKVNGKGIFTFKNGNIYSGEFNTDFEPDGYGIMTYSDKDTFEGLFEKGRMKKGLYTGKNLIYDGSFDSTGHFYGKGILTKTDGGNIKKIDANFINNDDGDGKIYYKDGSIYDGKFTNNEKNGNGTLIIDGIKSVGNYVKGVKEGAFVLYPKSDDDTERMECNFNNDVIDGLVNYYHNGTMTKLVFKNGVADKQASIKLNTSNDSPKQNNNFKFGIYKVNPSISNYSSMYIMFNQKHTVVTFLGSDPSDIQDSSKWKSGGTFIFDGNKIKMTITTPQRTNTEWEIMSDGTLRNGDLYLTFSSNN</sequence>
<dbReference type="EMBL" id="FOQT01000002">
    <property type="protein sequence ID" value="SFI10849.1"/>
    <property type="molecule type" value="Genomic_DNA"/>
</dbReference>
<dbReference type="Proteomes" id="UP000198931">
    <property type="component" value="Unassembled WGS sequence"/>
</dbReference>
<keyword evidence="3" id="KW-1185">Reference proteome</keyword>
<dbReference type="PANTHER" id="PTHR23084">
    <property type="entry name" value="PHOSPHATIDYLINOSITOL-4-PHOSPHATE 5-KINASE RELATED"/>
    <property type="match status" value="1"/>
</dbReference>
<organism evidence="2 3">
    <name type="scientific">Halpernia frigidisoli</name>
    <dbReference type="NCBI Taxonomy" id="1125876"/>
    <lineage>
        <taxon>Bacteria</taxon>
        <taxon>Pseudomonadati</taxon>
        <taxon>Bacteroidota</taxon>
        <taxon>Flavobacteriia</taxon>
        <taxon>Flavobacteriales</taxon>
        <taxon>Weeksellaceae</taxon>
        <taxon>Chryseobacterium group</taxon>
        <taxon>Halpernia</taxon>
    </lineage>
</organism>
<dbReference type="AlphaFoldDB" id="A0A1I3FI12"/>
<proteinExistence type="predicted"/>
<dbReference type="OrthoDB" id="1452958at2"/>
<accession>A0A1I3FI12</accession>
<evidence type="ECO:0000313" key="3">
    <source>
        <dbReference type="Proteomes" id="UP000198931"/>
    </source>
</evidence>
<reference evidence="2 3" key="1">
    <citation type="submission" date="2016-10" db="EMBL/GenBank/DDBJ databases">
        <authorList>
            <person name="de Groot N.N."/>
        </authorList>
    </citation>
    <scope>NUCLEOTIDE SEQUENCE [LARGE SCALE GENOMIC DNA]</scope>
    <source>
        <strain evidence="2 3">DSM 26000</strain>
    </source>
</reference>